<dbReference type="InterPro" id="IPR050696">
    <property type="entry name" value="FtsA/MreB"/>
</dbReference>
<name>A0ABS5BWB7_9BACT</name>
<dbReference type="RefSeq" id="WP_210657639.1">
    <property type="nucleotide sequence ID" value="NZ_JAGKQQ010000001.1"/>
</dbReference>
<protein>
    <submittedName>
        <fullName evidence="2">Pilus assembly protein PilM</fullName>
    </submittedName>
</protein>
<organism evidence="2 3">
    <name type="scientific">Gemmata palustris</name>
    <dbReference type="NCBI Taxonomy" id="2822762"/>
    <lineage>
        <taxon>Bacteria</taxon>
        <taxon>Pseudomonadati</taxon>
        <taxon>Planctomycetota</taxon>
        <taxon>Planctomycetia</taxon>
        <taxon>Gemmatales</taxon>
        <taxon>Gemmataceae</taxon>
        <taxon>Gemmata</taxon>
    </lineage>
</organism>
<dbReference type="Gene3D" id="3.30.420.40">
    <property type="match status" value="2"/>
</dbReference>
<comment type="caution">
    <text evidence="2">The sequence shown here is derived from an EMBL/GenBank/DDBJ whole genome shotgun (WGS) entry which is preliminary data.</text>
</comment>
<evidence type="ECO:0000313" key="3">
    <source>
        <dbReference type="Proteomes" id="UP000676565"/>
    </source>
</evidence>
<accession>A0ABS5BWB7</accession>
<proteinExistence type="predicted"/>
<keyword evidence="3" id="KW-1185">Reference proteome</keyword>
<feature type="region of interest" description="Disordered" evidence="1">
    <location>
        <begin position="42"/>
        <end position="104"/>
    </location>
</feature>
<gene>
    <name evidence="2" type="primary">pilM</name>
    <name evidence="2" type="ORF">J8F10_22465</name>
</gene>
<sequence length="242" mass="27020">MAVTKGYWGIDIGQCALKALRLEMIDGKPTATAFDYVEHEDPFATRRGPGHPDPRGARKVPLPQQCQDRRRGHRHRRAVGPGTVRQAAAGRRKEDRRDRKIRGEAADPFPLDEVEWDFQKIGGGEAIDGFALETEIGLFAMKRDVISRYLGYFTGSKIEVHLIQMSPLALVNFATYELLKPKAEEGADAEEDPTPRGKKRCTVVMDVGTDASNLIITDGAKIIWQRPIPLGGMNFTPRSRRN</sequence>
<evidence type="ECO:0000313" key="2">
    <source>
        <dbReference type="EMBL" id="MBP3958029.1"/>
    </source>
</evidence>
<dbReference type="EMBL" id="JAGKQQ010000001">
    <property type="protein sequence ID" value="MBP3958029.1"/>
    <property type="molecule type" value="Genomic_DNA"/>
</dbReference>
<dbReference type="PANTHER" id="PTHR32432">
    <property type="entry name" value="CELL DIVISION PROTEIN FTSA-RELATED"/>
    <property type="match status" value="1"/>
</dbReference>
<reference evidence="2 3" key="1">
    <citation type="submission" date="2021-04" db="EMBL/GenBank/DDBJ databases">
        <authorList>
            <person name="Ivanova A."/>
        </authorList>
    </citation>
    <scope>NUCLEOTIDE SEQUENCE [LARGE SCALE GENOMIC DNA]</scope>
    <source>
        <strain evidence="2 3">G18</strain>
    </source>
</reference>
<feature type="compositionally biased region" description="Basic and acidic residues" evidence="1">
    <location>
        <begin position="42"/>
        <end position="56"/>
    </location>
</feature>
<feature type="compositionally biased region" description="Basic and acidic residues" evidence="1">
    <location>
        <begin position="91"/>
        <end position="104"/>
    </location>
</feature>
<dbReference type="Gene3D" id="3.30.1490.300">
    <property type="match status" value="1"/>
</dbReference>
<dbReference type="Proteomes" id="UP000676565">
    <property type="component" value="Unassembled WGS sequence"/>
</dbReference>
<evidence type="ECO:0000256" key="1">
    <source>
        <dbReference type="SAM" id="MobiDB-lite"/>
    </source>
</evidence>
<dbReference type="PANTHER" id="PTHR32432:SF3">
    <property type="entry name" value="ETHANOLAMINE UTILIZATION PROTEIN EUTJ"/>
    <property type="match status" value="1"/>
</dbReference>